<evidence type="ECO:0000256" key="7">
    <source>
        <dbReference type="SAM" id="Coils"/>
    </source>
</evidence>
<proteinExistence type="predicted"/>
<protein>
    <recommendedName>
        <fullName evidence="3">starch synthase</fullName>
        <ecNumber evidence="3">2.4.1.21</ecNumber>
    </recommendedName>
</protein>
<dbReference type="SUPFAM" id="SSF53756">
    <property type="entry name" value="UDP-Glycosyltransferase/glycogen phosphorylase"/>
    <property type="match status" value="1"/>
</dbReference>
<evidence type="ECO:0000256" key="5">
    <source>
        <dbReference type="ARBA" id="ARBA00022679"/>
    </source>
</evidence>
<dbReference type="AlphaFoldDB" id="A0ABD1S1J6"/>
<comment type="catalytic activity">
    <reaction evidence="1">
        <text>[(1-&gt;4)-alpha-D-glucosyl](n) + ADP-alpha-D-glucose = [(1-&gt;4)-alpha-D-glucosyl](n+1) + ADP + H(+)</text>
        <dbReference type="Rhea" id="RHEA:18189"/>
        <dbReference type="Rhea" id="RHEA-COMP:9584"/>
        <dbReference type="Rhea" id="RHEA-COMP:9587"/>
        <dbReference type="ChEBI" id="CHEBI:15378"/>
        <dbReference type="ChEBI" id="CHEBI:15444"/>
        <dbReference type="ChEBI" id="CHEBI:57498"/>
        <dbReference type="ChEBI" id="CHEBI:456216"/>
        <dbReference type="EC" id="2.4.1.21"/>
    </reaction>
</comment>
<evidence type="ECO:0000256" key="6">
    <source>
        <dbReference type="ARBA" id="ARBA00022922"/>
    </source>
</evidence>
<dbReference type="Pfam" id="PF08323">
    <property type="entry name" value="Glyco_transf_5"/>
    <property type="match status" value="1"/>
</dbReference>
<dbReference type="InterPro" id="IPR013534">
    <property type="entry name" value="Starch_synth_cat_dom"/>
</dbReference>
<dbReference type="PANTHER" id="PTHR46083">
    <property type="match status" value="1"/>
</dbReference>
<evidence type="ECO:0000256" key="4">
    <source>
        <dbReference type="ARBA" id="ARBA00022676"/>
    </source>
</evidence>
<evidence type="ECO:0000256" key="1">
    <source>
        <dbReference type="ARBA" id="ARBA00001478"/>
    </source>
</evidence>
<feature type="coiled-coil region" evidence="7">
    <location>
        <begin position="162"/>
        <end position="248"/>
    </location>
</feature>
<organism evidence="10 11">
    <name type="scientific">Forsythia ovata</name>
    <dbReference type="NCBI Taxonomy" id="205694"/>
    <lineage>
        <taxon>Eukaryota</taxon>
        <taxon>Viridiplantae</taxon>
        <taxon>Streptophyta</taxon>
        <taxon>Embryophyta</taxon>
        <taxon>Tracheophyta</taxon>
        <taxon>Spermatophyta</taxon>
        <taxon>Magnoliopsida</taxon>
        <taxon>eudicotyledons</taxon>
        <taxon>Gunneridae</taxon>
        <taxon>Pentapetalae</taxon>
        <taxon>asterids</taxon>
        <taxon>lamiids</taxon>
        <taxon>Lamiales</taxon>
        <taxon>Oleaceae</taxon>
        <taxon>Forsythieae</taxon>
        <taxon>Forsythia</taxon>
    </lineage>
</organism>
<comment type="pathway">
    <text evidence="2">Glycan biosynthesis; starch biosynthesis.</text>
</comment>
<evidence type="ECO:0000256" key="2">
    <source>
        <dbReference type="ARBA" id="ARBA00004727"/>
    </source>
</evidence>
<name>A0ABD1S1J6_9LAMI</name>
<feature type="domain" description="Starch synthase catalytic" evidence="9">
    <location>
        <begin position="535"/>
        <end position="588"/>
    </location>
</feature>
<feature type="region of interest" description="Disordered" evidence="8">
    <location>
        <begin position="57"/>
        <end position="111"/>
    </location>
</feature>
<keyword evidence="4" id="KW-0328">Glycosyltransferase</keyword>
<evidence type="ECO:0000256" key="8">
    <source>
        <dbReference type="SAM" id="MobiDB-lite"/>
    </source>
</evidence>
<evidence type="ECO:0000313" key="11">
    <source>
        <dbReference type="Proteomes" id="UP001604277"/>
    </source>
</evidence>
<dbReference type="EC" id="2.4.1.21" evidence="3"/>
<keyword evidence="7" id="KW-0175">Coiled coil</keyword>
<keyword evidence="6" id="KW-0750">Starch biosynthesis</keyword>
<keyword evidence="11" id="KW-1185">Reference proteome</keyword>
<dbReference type="EMBL" id="JBFOLJ010000011">
    <property type="protein sequence ID" value="KAL2494575.1"/>
    <property type="molecule type" value="Genomic_DNA"/>
</dbReference>
<comment type="caution">
    <text evidence="10">The sequence shown here is derived from an EMBL/GenBank/DDBJ whole genome shotgun (WGS) entry which is preliminary data.</text>
</comment>
<keyword evidence="5" id="KW-0808">Transferase</keyword>
<evidence type="ECO:0000259" key="9">
    <source>
        <dbReference type="Pfam" id="PF08323"/>
    </source>
</evidence>
<reference evidence="11" key="1">
    <citation type="submission" date="2024-07" db="EMBL/GenBank/DDBJ databases">
        <title>Two chromosome-level genome assemblies of Korean endemic species Abeliophyllum distichum and Forsythia ovata (Oleaceae).</title>
        <authorList>
            <person name="Jang H."/>
        </authorList>
    </citation>
    <scope>NUCLEOTIDE SEQUENCE [LARGE SCALE GENOMIC DNA]</scope>
</reference>
<sequence length="603" mass="68746">MCVNTHVVQWRQSLSTCFLNGGWYAGGIKFNQVNVRFYPSPSHRLLPASCKMRQRNFSPHNKRQQPKKINLDHPKNANIQVNGNEGSDPGIFSKDGNSDSIEDPEPISDDGIPITREAEHLNEEDTIDSGAEAKTSPIEITHSSANIAGKSEGGEQLSGIHLEDLIGMIRNAEKNIHLLNHARIRARDDLEKILCEKEDLQGEINSLETKLAETDARLRVAAQEKIHVELLEEQLEKLRNELSSRNSSEGLVYNVNDSFPFSQSNDVNSYSEGLDVWRTENNSLKDELQALKTELSNLKETDERVQILEKERLSLQSSLKELEFKLSVSQEDVSKISSLKSECKSLYEKVEHLQQLLENATKQADQAILALQQNQELRKKVDRLEESLEEANVYKLSSEKMQKYNELMQQKIQILDERLLRSDEEIDSYVQLYQNSMKEFQDTLNILKEESKKRARDETVDEMPLEFWSRLLLMIDGWFLEKKISAEDAMLLREMIWKRDVNIHDAYMSCKEKTERETIATFLRLTSSTSRPRLHVIHIAAEMAPVAKVGGLGDVVAGLSKALQKKGHLVEIVLPKYDCMHYELVQDLKVLENCSAYSGAGIL</sequence>
<evidence type="ECO:0000313" key="10">
    <source>
        <dbReference type="EMBL" id="KAL2494575.1"/>
    </source>
</evidence>
<dbReference type="Gene3D" id="3.40.50.2000">
    <property type="entry name" value="Glycogen Phosphorylase B"/>
    <property type="match status" value="1"/>
</dbReference>
<accession>A0ABD1S1J6</accession>
<dbReference type="PANTHER" id="PTHR46083:SF2">
    <property type="entry name" value="STARCH SYNTHASE 4, CHLOROPLASTIC_AMYLOPLASTIC-RELATED"/>
    <property type="match status" value="1"/>
</dbReference>
<dbReference type="Proteomes" id="UP001604277">
    <property type="component" value="Unassembled WGS sequence"/>
</dbReference>
<feature type="coiled-coil region" evidence="7">
    <location>
        <begin position="274"/>
        <end position="394"/>
    </location>
</feature>
<evidence type="ECO:0000256" key="3">
    <source>
        <dbReference type="ARBA" id="ARBA00012588"/>
    </source>
</evidence>
<dbReference type="GO" id="GO:0019252">
    <property type="term" value="P:starch biosynthetic process"/>
    <property type="evidence" value="ECO:0007669"/>
    <property type="project" value="UniProtKB-KW"/>
</dbReference>
<gene>
    <name evidence="10" type="ORF">Fot_38332</name>
</gene>
<dbReference type="GO" id="GO:0009011">
    <property type="term" value="F:alpha-1,4-glucan glucosyltransferase (ADP-glucose donor) activity"/>
    <property type="evidence" value="ECO:0007669"/>
    <property type="project" value="UniProtKB-EC"/>
</dbReference>